<protein>
    <submittedName>
        <fullName evidence="2">Lipase</fullName>
    </submittedName>
</protein>
<dbReference type="EMBL" id="JAANNP010000010">
    <property type="protein sequence ID" value="NHC14730.1"/>
    <property type="molecule type" value="Genomic_DNA"/>
</dbReference>
<gene>
    <name evidence="2" type="ORF">G9H71_13155</name>
</gene>
<name>A0ABX0GYE7_9ACTN</name>
<dbReference type="Gene3D" id="3.40.50.1820">
    <property type="entry name" value="alpha/beta hydrolase"/>
    <property type="match status" value="1"/>
</dbReference>
<organism evidence="2 3">
    <name type="scientific">Motilibacter deserti</name>
    <dbReference type="NCBI Taxonomy" id="2714956"/>
    <lineage>
        <taxon>Bacteria</taxon>
        <taxon>Bacillati</taxon>
        <taxon>Actinomycetota</taxon>
        <taxon>Actinomycetes</taxon>
        <taxon>Motilibacterales</taxon>
        <taxon>Motilibacteraceae</taxon>
        <taxon>Motilibacter</taxon>
    </lineage>
</organism>
<dbReference type="Proteomes" id="UP000800981">
    <property type="component" value="Unassembled WGS sequence"/>
</dbReference>
<dbReference type="PANTHER" id="PTHR37946:SF1">
    <property type="entry name" value="SLL1969 PROTEIN"/>
    <property type="match status" value="1"/>
</dbReference>
<dbReference type="Pfam" id="PF00561">
    <property type="entry name" value="Abhydrolase_1"/>
    <property type="match status" value="1"/>
</dbReference>
<accession>A0ABX0GYE7</accession>
<evidence type="ECO:0000313" key="2">
    <source>
        <dbReference type="EMBL" id="NHC14730.1"/>
    </source>
</evidence>
<comment type="caution">
    <text evidence="2">The sequence shown here is derived from an EMBL/GenBank/DDBJ whole genome shotgun (WGS) entry which is preliminary data.</text>
</comment>
<evidence type="ECO:0000313" key="3">
    <source>
        <dbReference type="Proteomes" id="UP000800981"/>
    </source>
</evidence>
<evidence type="ECO:0000259" key="1">
    <source>
        <dbReference type="Pfam" id="PF00561"/>
    </source>
</evidence>
<dbReference type="InterPro" id="IPR029058">
    <property type="entry name" value="AB_hydrolase_fold"/>
</dbReference>
<dbReference type="PANTHER" id="PTHR37946">
    <property type="entry name" value="SLL1969 PROTEIN"/>
    <property type="match status" value="1"/>
</dbReference>
<dbReference type="InterPro" id="IPR000073">
    <property type="entry name" value="AB_hydrolase_1"/>
</dbReference>
<reference evidence="2 3" key="1">
    <citation type="submission" date="2020-03" db="EMBL/GenBank/DDBJ databases">
        <title>Two novel Motilibacter sp.</title>
        <authorList>
            <person name="Liu S."/>
        </authorList>
    </citation>
    <scope>NUCLEOTIDE SEQUENCE [LARGE SCALE GENOMIC DNA]</scope>
    <source>
        <strain evidence="2 3">E257</strain>
    </source>
</reference>
<dbReference type="SUPFAM" id="SSF53474">
    <property type="entry name" value="alpha/beta-Hydrolases"/>
    <property type="match status" value="1"/>
</dbReference>
<keyword evidence="3" id="KW-1185">Reference proteome</keyword>
<sequence>MLAGLAVLLVVALGAGVLAVLQPWSDEPAVDPPVVPQDVPGPVLLVPGYGGSTASLQPLAERVRAAGRDATVVDLPGDGRGDLREAAASLDTSVTAALSSGAHSVDLVGYSAGGVTIRLWVREHAGETKARRIVTLGSPHHGAQVAALGVLLGDDEVCPLGCQQLAPNSEVLTELNAGDEAPEGPRWVSVWSRYDDVVTPVDSASLLGAVDVPLQDVCADSRADHGALPRDPLATGLVLAAIGPGLDSVPGPGECAELRAAGRG</sequence>
<proteinExistence type="predicted"/>
<feature type="domain" description="AB hydrolase-1" evidence="1">
    <location>
        <begin position="42"/>
        <end position="147"/>
    </location>
</feature>